<evidence type="ECO:0000256" key="2">
    <source>
        <dbReference type="ARBA" id="ARBA00006983"/>
    </source>
</evidence>
<evidence type="ECO:0000313" key="10">
    <source>
        <dbReference type="EMBL" id="OEJ86041.1"/>
    </source>
</evidence>
<dbReference type="Proteomes" id="UP000095728">
    <property type="component" value="Unassembled WGS sequence"/>
</dbReference>
<evidence type="ECO:0000256" key="3">
    <source>
        <dbReference type="ARBA" id="ARBA00022448"/>
    </source>
</evidence>
<comment type="caution">
    <text evidence="10">The sequence shown here is derived from an EMBL/GenBank/DDBJ whole genome shotgun (WGS) entry which is preliminary data.</text>
</comment>
<comment type="similarity">
    <text evidence="2">Belongs to the amino acid-polyamine-organocation (APC) superfamily. YAT (TC 2.A.3.10) family.</text>
</comment>
<keyword evidence="7 8" id="KW-0472">Membrane</keyword>
<evidence type="ECO:0000313" key="11">
    <source>
        <dbReference type="Proteomes" id="UP000095728"/>
    </source>
</evidence>
<keyword evidence="4 8" id="KW-0812">Transmembrane</keyword>
<feature type="transmembrane region" description="Helical" evidence="8">
    <location>
        <begin position="464"/>
        <end position="487"/>
    </location>
</feature>
<sequence length="634" mass="70004">MNQESYHLGNMSSDKVSNYKTSDMLKSTLSTSSSSHISSTEQGDVVETKVQRGLKSRHISMIALGGTIGTGLFISTATPLQQAGPFGALLSMSFLGLVAFSVTQSLGEMTCLIPVTSSFTVFTKRFLSPALGSAVGYSYAFSFCITLALEISVVGSIVNFWTDKVSIAAWNIIIWVIVVFFNMMPVGIYGEVEFWCASIKVISIFGFLIFGLCMVCGAKEVNGFKHIGFHYWNDPGAFGTGIISKNINEARFLGFVNALVSAAFSLQGIEVCAISAGEAQNPSKTIKKAINKAFLRIILFYVGSLFFIGMLVPYNDPKYSSGDSFISASPFLLAIENCKVKVLPHIFNAVILSTVISAANSDIYIGSRVFYSLATQGQAPKILKKTTKLGTPIFAVALTSLFGFLSYLQCSEGGQTAFNWLLNCTTCLGATAWIFTSFCHTRFRKALKARNISLSDLPFKAKLVGWRSMGPWAAGCVMTFIIFIQGFPSFCPFDYQTFLADYISVIFFFVLWGGFHFYNCLVFTPKQDNLQNENTESKTIAQKLRNVFRMKNKVSFKWQSLFIPLDEVDIDSDRIDPDDLIWEENGTESQQKLNEADEDINFVTIYSNASRAPKGQRFAIARHGLWESICNLIS</sequence>
<dbReference type="FunFam" id="1.20.1740.10:FF:000001">
    <property type="entry name" value="Amino acid permease"/>
    <property type="match status" value="1"/>
</dbReference>
<feature type="transmembrane region" description="Helical" evidence="8">
    <location>
        <begin position="139"/>
        <end position="161"/>
    </location>
</feature>
<dbReference type="PANTHER" id="PTHR43341:SF4">
    <property type="entry name" value="ARGININE PERMEASE CAN1-RELATED"/>
    <property type="match status" value="1"/>
</dbReference>
<dbReference type="InParanoid" id="A0A1E5RGL0"/>
<evidence type="ECO:0000256" key="8">
    <source>
        <dbReference type="SAM" id="Phobius"/>
    </source>
</evidence>
<dbReference type="GO" id="GO:0015171">
    <property type="term" value="F:amino acid transmembrane transporter activity"/>
    <property type="evidence" value="ECO:0007669"/>
    <property type="project" value="TreeGrafter"/>
</dbReference>
<evidence type="ECO:0000256" key="7">
    <source>
        <dbReference type="ARBA" id="ARBA00023136"/>
    </source>
</evidence>
<dbReference type="AlphaFoldDB" id="A0A1E5RGL0"/>
<dbReference type="PANTHER" id="PTHR43341">
    <property type="entry name" value="AMINO ACID PERMEASE"/>
    <property type="match status" value="1"/>
</dbReference>
<keyword evidence="11" id="KW-1185">Reference proteome</keyword>
<comment type="subcellular location">
    <subcellularLocation>
        <location evidence="1">Membrane</location>
        <topology evidence="1">Multi-pass membrane protein</topology>
    </subcellularLocation>
</comment>
<feature type="transmembrane region" description="Helical" evidence="8">
    <location>
        <begin position="59"/>
        <end position="77"/>
    </location>
</feature>
<evidence type="ECO:0000256" key="6">
    <source>
        <dbReference type="ARBA" id="ARBA00022989"/>
    </source>
</evidence>
<keyword evidence="5" id="KW-0029">Amino-acid transport</keyword>
<feature type="domain" description="Amino acid permease/ SLC12A" evidence="9">
    <location>
        <begin position="58"/>
        <end position="518"/>
    </location>
</feature>
<dbReference type="InterPro" id="IPR004841">
    <property type="entry name" value="AA-permease/SLC12A_dom"/>
</dbReference>
<dbReference type="EMBL" id="LPNM01000006">
    <property type="protein sequence ID" value="OEJ86041.1"/>
    <property type="molecule type" value="Genomic_DNA"/>
</dbReference>
<feature type="transmembrane region" description="Helical" evidence="8">
    <location>
        <begin position="201"/>
        <end position="218"/>
    </location>
</feature>
<organism evidence="10 11">
    <name type="scientific">Hanseniaspora osmophila</name>
    <dbReference type="NCBI Taxonomy" id="56408"/>
    <lineage>
        <taxon>Eukaryota</taxon>
        <taxon>Fungi</taxon>
        <taxon>Dikarya</taxon>
        <taxon>Ascomycota</taxon>
        <taxon>Saccharomycotina</taxon>
        <taxon>Saccharomycetes</taxon>
        <taxon>Saccharomycodales</taxon>
        <taxon>Saccharomycodaceae</taxon>
        <taxon>Hanseniaspora</taxon>
    </lineage>
</organism>
<reference evidence="11" key="1">
    <citation type="journal article" date="2016" name="Genome Announc.">
        <title>Genome sequences of three species of Hanseniaspora isolated from spontaneous wine fermentations.</title>
        <authorList>
            <person name="Sternes P.R."/>
            <person name="Lee D."/>
            <person name="Kutyna D.R."/>
            <person name="Borneman A.R."/>
        </authorList>
    </citation>
    <scope>NUCLEOTIDE SEQUENCE [LARGE SCALE GENOMIC DNA]</scope>
    <source>
        <strain evidence="11">AWRI3579</strain>
    </source>
</reference>
<dbReference type="InterPro" id="IPR004840">
    <property type="entry name" value="Amino_acid_permease_CS"/>
</dbReference>
<feature type="transmembrane region" description="Helical" evidence="8">
    <location>
        <begin position="346"/>
        <end position="365"/>
    </location>
</feature>
<keyword evidence="3" id="KW-0813">Transport</keyword>
<dbReference type="InterPro" id="IPR050524">
    <property type="entry name" value="APC_YAT"/>
</dbReference>
<proteinExistence type="inferred from homology"/>
<accession>A0A1E5RGL0</accession>
<protein>
    <submittedName>
        <fullName evidence="10">Arginine permease</fullName>
    </submittedName>
</protein>
<dbReference type="Gene3D" id="1.20.1740.10">
    <property type="entry name" value="Amino acid/polyamine transporter I"/>
    <property type="match status" value="1"/>
</dbReference>
<feature type="transmembrane region" description="Helical" evidence="8">
    <location>
        <begin position="386"/>
        <end position="408"/>
    </location>
</feature>
<evidence type="ECO:0000256" key="1">
    <source>
        <dbReference type="ARBA" id="ARBA00004141"/>
    </source>
</evidence>
<dbReference type="OrthoDB" id="3900342at2759"/>
<dbReference type="PROSITE" id="PS00218">
    <property type="entry name" value="AMINO_ACID_PERMEASE_1"/>
    <property type="match status" value="1"/>
</dbReference>
<gene>
    <name evidence="10" type="ORF">AWRI3579_g1580</name>
</gene>
<name>A0A1E5RGL0_9ASCO</name>
<feature type="transmembrane region" description="Helical" evidence="8">
    <location>
        <begin position="420"/>
        <end position="443"/>
    </location>
</feature>
<dbReference type="Pfam" id="PF00324">
    <property type="entry name" value="AA_permease"/>
    <property type="match status" value="1"/>
</dbReference>
<feature type="transmembrane region" description="Helical" evidence="8">
    <location>
        <begin position="168"/>
        <end position="189"/>
    </location>
</feature>
<feature type="transmembrane region" description="Helical" evidence="8">
    <location>
        <begin position="293"/>
        <end position="314"/>
    </location>
</feature>
<evidence type="ECO:0000256" key="4">
    <source>
        <dbReference type="ARBA" id="ARBA00022692"/>
    </source>
</evidence>
<dbReference type="GO" id="GO:0016020">
    <property type="term" value="C:membrane"/>
    <property type="evidence" value="ECO:0007669"/>
    <property type="project" value="UniProtKB-SubCell"/>
</dbReference>
<keyword evidence="6 8" id="KW-1133">Transmembrane helix</keyword>
<evidence type="ECO:0000256" key="5">
    <source>
        <dbReference type="ARBA" id="ARBA00022970"/>
    </source>
</evidence>
<feature type="transmembrane region" description="Helical" evidence="8">
    <location>
        <begin position="499"/>
        <end position="518"/>
    </location>
</feature>
<evidence type="ECO:0000259" key="9">
    <source>
        <dbReference type="Pfam" id="PF00324"/>
    </source>
</evidence>